<evidence type="ECO:0000313" key="3">
    <source>
        <dbReference type="Proteomes" id="UP000270471"/>
    </source>
</evidence>
<dbReference type="Pfam" id="PF01979">
    <property type="entry name" value="Amidohydro_1"/>
    <property type="match status" value="1"/>
</dbReference>
<reference evidence="2 3" key="1">
    <citation type="submission" date="2017-11" db="EMBL/GenBank/DDBJ databases">
        <title>Draft genome of actinobacteria isolated from guarana (Paullinia cupana (Mart.) Ducke.</title>
        <authorList>
            <person name="Siqueira K.A."/>
            <person name="Liotti R.G."/>
            <person name="Mendes T.A.O."/>
            <person name="Soares M.A."/>
        </authorList>
    </citation>
    <scope>NUCLEOTIDE SEQUENCE [LARGE SCALE GENOMIC DNA]</scope>
    <source>
        <strain evidence="2 3">193</strain>
    </source>
</reference>
<keyword evidence="2" id="KW-0378">Hydrolase</keyword>
<dbReference type="PANTHER" id="PTHR43135">
    <property type="entry name" value="ALPHA-D-RIBOSE 1-METHYLPHOSPHONATE 5-TRIPHOSPHATE DIPHOSPHATASE"/>
    <property type="match status" value="1"/>
</dbReference>
<sequence length="392" mass="41738">MITDALLHEDEPAEADVVVHDGRIVAVGPGAAKGHTAARTLAAAGASLLPGLIDAHFHAYATSLDAWRLENTPLSYVALAGARRLRRALHRGFTTVRDVAGGDAGLDRAVTTGLIESPRYLWTGPAMSQTGGHGDPRAADTGICFHSGPMNQVVDGVDQLRVAARDRFRRGAHALKIMTSGGVVSPTDPIRVPQYSAEEIQAVTGEARRRGSYVAAHAYSPEAIRHSIANGVRSIEHGNLLDEDTATAMAAAQAFLVPTLAAYDAMARRWQEVALSPVQRAKNAEVLDSGRMAVQRARQAGVRIGFGTDLMADLEDDQLRGLELQAEAIGWQAALRSATRTNAELIGRPDLGRIEVGATADLLLLAGPLTEDETLLWDERKARTVVQGGVLK</sequence>
<dbReference type="PANTHER" id="PTHR43135:SF3">
    <property type="entry name" value="ALPHA-D-RIBOSE 1-METHYLPHOSPHONATE 5-TRIPHOSPHATE DIPHOSPHATASE"/>
    <property type="match status" value="1"/>
</dbReference>
<dbReference type="Gene3D" id="3.20.20.140">
    <property type="entry name" value="Metal-dependent hydrolases"/>
    <property type="match status" value="1"/>
</dbReference>
<feature type="domain" description="Amidohydrolase-related" evidence="1">
    <location>
        <begin position="48"/>
        <end position="389"/>
    </location>
</feature>
<dbReference type="InterPro" id="IPR032466">
    <property type="entry name" value="Metal_Hydrolase"/>
</dbReference>
<evidence type="ECO:0000259" key="1">
    <source>
        <dbReference type="Pfam" id="PF01979"/>
    </source>
</evidence>
<dbReference type="InterPro" id="IPR006680">
    <property type="entry name" value="Amidohydro-rel"/>
</dbReference>
<dbReference type="InterPro" id="IPR057744">
    <property type="entry name" value="OTAase-like"/>
</dbReference>
<comment type="caution">
    <text evidence="2">The sequence shown here is derived from an EMBL/GenBank/DDBJ whole genome shotgun (WGS) entry which is preliminary data.</text>
</comment>
<dbReference type="Proteomes" id="UP000270471">
    <property type="component" value="Unassembled WGS sequence"/>
</dbReference>
<dbReference type="SUPFAM" id="SSF51556">
    <property type="entry name" value="Metallo-dependent hydrolases"/>
    <property type="match status" value="1"/>
</dbReference>
<dbReference type="Gene3D" id="2.30.40.10">
    <property type="entry name" value="Urease, subunit C, domain 1"/>
    <property type="match status" value="1"/>
</dbReference>
<organism evidence="2 3">
    <name type="scientific">Streptomyces shenzhenensis</name>
    <dbReference type="NCBI Taxonomy" id="943815"/>
    <lineage>
        <taxon>Bacteria</taxon>
        <taxon>Bacillati</taxon>
        <taxon>Actinomycetota</taxon>
        <taxon>Actinomycetes</taxon>
        <taxon>Kitasatosporales</taxon>
        <taxon>Streptomycetaceae</taxon>
        <taxon>Streptomyces</taxon>
    </lineage>
</organism>
<keyword evidence="3" id="KW-1185">Reference proteome</keyword>
<accession>A0A3M0I9A1</accession>
<dbReference type="InterPro" id="IPR051781">
    <property type="entry name" value="Metallo-dep_Hydrolase"/>
</dbReference>
<gene>
    <name evidence="2" type="ORF">CTZ28_16720</name>
</gene>
<proteinExistence type="predicted"/>
<protein>
    <submittedName>
        <fullName evidence="2">Amidohydrolase</fullName>
    </submittedName>
</protein>
<dbReference type="AlphaFoldDB" id="A0A3M0I9A1"/>
<dbReference type="CDD" id="cd01299">
    <property type="entry name" value="Met_dep_hydrolase_A"/>
    <property type="match status" value="1"/>
</dbReference>
<dbReference type="EMBL" id="PENI01000009">
    <property type="protein sequence ID" value="RMB84898.1"/>
    <property type="molecule type" value="Genomic_DNA"/>
</dbReference>
<name>A0A3M0I9A1_9ACTN</name>
<dbReference type="InterPro" id="IPR011059">
    <property type="entry name" value="Metal-dep_hydrolase_composite"/>
</dbReference>
<dbReference type="OrthoDB" id="3514520at2"/>
<dbReference type="GO" id="GO:0016810">
    <property type="term" value="F:hydrolase activity, acting on carbon-nitrogen (but not peptide) bonds"/>
    <property type="evidence" value="ECO:0007669"/>
    <property type="project" value="InterPro"/>
</dbReference>
<dbReference type="SUPFAM" id="SSF51338">
    <property type="entry name" value="Composite domain of metallo-dependent hydrolases"/>
    <property type="match status" value="1"/>
</dbReference>
<evidence type="ECO:0000313" key="2">
    <source>
        <dbReference type="EMBL" id="RMB84898.1"/>
    </source>
</evidence>